<dbReference type="AlphaFoldDB" id="A0AAV7G9U1"/>
<evidence type="ECO:0000313" key="4">
    <source>
        <dbReference type="Proteomes" id="UP000775213"/>
    </source>
</evidence>
<sequence length="168" mass="19500">MIPKVCGCGLRGRLDEFKWIKSKGQVDFGGGFGFAIERRIYACSALNQRRIAVATGFLWDFWQEIGMGRRFEQDFRMGLNSPVTGYDNQLTVQQFKDWLKSIDRDGDGKISRKELRDALRVLGMNCTRWKAWRALVHADLNRNKHIDGDDEVEELIKYARKRWGVVVI</sequence>
<accession>A0AAV7G9U1</accession>
<evidence type="ECO:0000256" key="1">
    <source>
        <dbReference type="ARBA" id="ARBA00022837"/>
    </source>
</evidence>
<comment type="caution">
    <text evidence="3">The sequence shown here is derived from an EMBL/GenBank/DDBJ whole genome shotgun (WGS) entry which is preliminary data.</text>
</comment>
<dbReference type="SUPFAM" id="SSF47473">
    <property type="entry name" value="EF-hand"/>
    <property type="match status" value="1"/>
</dbReference>
<dbReference type="PROSITE" id="PS50222">
    <property type="entry name" value="EF_HAND_2"/>
    <property type="match status" value="1"/>
</dbReference>
<protein>
    <recommendedName>
        <fullName evidence="2">EF-hand domain-containing protein</fullName>
    </recommendedName>
</protein>
<dbReference type="InterPro" id="IPR018247">
    <property type="entry name" value="EF_Hand_1_Ca_BS"/>
</dbReference>
<dbReference type="InterPro" id="IPR011992">
    <property type="entry name" value="EF-hand-dom_pair"/>
</dbReference>
<dbReference type="Proteomes" id="UP000775213">
    <property type="component" value="Unassembled WGS sequence"/>
</dbReference>
<dbReference type="GO" id="GO:0005509">
    <property type="term" value="F:calcium ion binding"/>
    <property type="evidence" value="ECO:0007669"/>
    <property type="project" value="InterPro"/>
</dbReference>
<dbReference type="Gene3D" id="1.10.238.10">
    <property type="entry name" value="EF-hand"/>
    <property type="match status" value="1"/>
</dbReference>
<keyword evidence="1" id="KW-0106">Calcium</keyword>
<proteinExistence type="predicted"/>
<evidence type="ECO:0000259" key="2">
    <source>
        <dbReference type="PROSITE" id="PS50222"/>
    </source>
</evidence>
<dbReference type="CDD" id="cd00051">
    <property type="entry name" value="EFh"/>
    <property type="match status" value="1"/>
</dbReference>
<dbReference type="InterPro" id="IPR002048">
    <property type="entry name" value="EF_hand_dom"/>
</dbReference>
<organism evidence="3 4">
    <name type="scientific">Dendrobium chrysotoxum</name>
    <name type="common">Orchid</name>
    <dbReference type="NCBI Taxonomy" id="161865"/>
    <lineage>
        <taxon>Eukaryota</taxon>
        <taxon>Viridiplantae</taxon>
        <taxon>Streptophyta</taxon>
        <taxon>Embryophyta</taxon>
        <taxon>Tracheophyta</taxon>
        <taxon>Spermatophyta</taxon>
        <taxon>Magnoliopsida</taxon>
        <taxon>Liliopsida</taxon>
        <taxon>Asparagales</taxon>
        <taxon>Orchidaceae</taxon>
        <taxon>Epidendroideae</taxon>
        <taxon>Malaxideae</taxon>
        <taxon>Dendrobiinae</taxon>
        <taxon>Dendrobium</taxon>
    </lineage>
</organism>
<dbReference type="SMART" id="SM00054">
    <property type="entry name" value="EFh"/>
    <property type="match status" value="1"/>
</dbReference>
<dbReference type="EMBL" id="JAGFBR010000017">
    <property type="protein sequence ID" value="KAH0452443.1"/>
    <property type="molecule type" value="Genomic_DNA"/>
</dbReference>
<dbReference type="Pfam" id="PF13405">
    <property type="entry name" value="EF-hand_6"/>
    <property type="match status" value="1"/>
</dbReference>
<gene>
    <name evidence="3" type="ORF">IEQ34_019742</name>
</gene>
<reference evidence="3 4" key="1">
    <citation type="journal article" date="2021" name="Hortic Res">
        <title>Chromosome-scale assembly of the Dendrobium chrysotoxum genome enhances the understanding of orchid evolution.</title>
        <authorList>
            <person name="Zhang Y."/>
            <person name="Zhang G.Q."/>
            <person name="Zhang D."/>
            <person name="Liu X.D."/>
            <person name="Xu X.Y."/>
            <person name="Sun W.H."/>
            <person name="Yu X."/>
            <person name="Zhu X."/>
            <person name="Wang Z.W."/>
            <person name="Zhao X."/>
            <person name="Zhong W.Y."/>
            <person name="Chen H."/>
            <person name="Yin W.L."/>
            <person name="Huang T."/>
            <person name="Niu S.C."/>
            <person name="Liu Z.J."/>
        </authorList>
    </citation>
    <scope>NUCLEOTIDE SEQUENCE [LARGE SCALE GENOMIC DNA]</scope>
    <source>
        <strain evidence="3">Lindl</strain>
    </source>
</reference>
<keyword evidence="4" id="KW-1185">Reference proteome</keyword>
<name>A0AAV7G9U1_DENCH</name>
<dbReference type="PROSITE" id="PS00018">
    <property type="entry name" value="EF_HAND_1"/>
    <property type="match status" value="1"/>
</dbReference>
<evidence type="ECO:0000313" key="3">
    <source>
        <dbReference type="EMBL" id="KAH0452443.1"/>
    </source>
</evidence>
<feature type="domain" description="EF-hand" evidence="2">
    <location>
        <begin position="90"/>
        <end position="125"/>
    </location>
</feature>